<organism evidence="1 2">
    <name type="scientific">Tanacetum coccineum</name>
    <dbReference type="NCBI Taxonomy" id="301880"/>
    <lineage>
        <taxon>Eukaryota</taxon>
        <taxon>Viridiplantae</taxon>
        <taxon>Streptophyta</taxon>
        <taxon>Embryophyta</taxon>
        <taxon>Tracheophyta</taxon>
        <taxon>Spermatophyta</taxon>
        <taxon>Magnoliopsida</taxon>
        <taxon>eudicotyledons</taxon>
        <taxon>Gunneridae</taxon>
        <taxon>Pentapetalae</taxon>
        <taxon>asterids</taxon>
        <taxon>campanulids</taxon>
        <taxon>Asterales</taxon>
        <taxon>Asteraceae</taxon>
        <taxon>Asteroideae</taxon>
        <taxon>Anthemideae</taxon>
        <taxon>Anthemidinae</taxon>
        <taxon>Tanacetum</taxon>
    </lineage>
</organism>
<gene>
    <name evidence="1" type="ORF">Tco_0840253</name>
</gene>
<reference evidence="1" key="1">
    <citation type="journal article" date="2022" name="Int. J. Mol. Sci.">
        <title>Draft Genome of Tanacetum Coccineum: Genomic Comparison of Closely Related Tanacetum-Family Plants.</title>
        <authorList>
            <person name="Yamashiro T."/>
            <person name="Shiraishi A."/>
            <person name="Nakayama K."/>
            <person name="Satake H."/>
        </authorList>
    </citation>
    <scope>NUCLEOTIDE SEQUENCE</scope>
</reference>
<evidence type="ECO:0000313" key="1">
    <source>
        <dbReference type="EMBL" id="GJT05791.1"/>
    </source>
</evidence>
<dbReference type="EMBL" id="BQNB010012616">
    <property type="protein sequence ID" value="GJT05791.1"/>
    <property type="molecule type" value="Genomic_DNA"/>
</dbReference>
<protein>
    <submittedName>
        <fullName evidence="1">Uncharacterized protein</fullName>
    </submittedName>
</protein>
<reference evidence="1" key="2">
    <citation type="submission" date="2022-01" db="EMBL/GenBank/DDBJ databases">
        <authorList>
            <person name="Yamashiro T."/>
            <person name="Shiraishi A."/>
            <person name="Satake H."/>
            <person name="Nakayama K."/>
        </authorList>
    </citation>
    <scope>NUCLEOTIDE SEQUENCE</scope>
</reference>
<dbReference type="Proteomes" id="UP001151760">
    <property type="component" value="Unassembled WGS sequence"/>
</dbReference>
<accession>A0ABQ5AXG7</accession>
<name>A0ABQ5AXG7_9ASTR</name>
<keyword evidence="2" id="KW-1185">Reference proteome</keyword>
<sequence length="106" mass="12228">MYLASVLDMAVLFYFFDDQLTNLSPNNCILLDVLFLVSLQPAQPAFAKAVRVMQESFEYHRPIFMVPLSLDFYTIGVSTRSQVSIPYFLSDSRAYLDWFKKMPLGL</sequence>
<proteinExistence type="predicted"/>
<comment type="caution">
    <text evidence="1">The sequence shown here is derived from an EMBL/GenBank/DDBJ whole genome shotgun (WGS) entry which is preliminary data.</text>
</comment>
<evidence type="ECO:0000313" key="2">
    <source>
        <dbReference type="Proteomes" id="UP001151760"/>
    </source>
</evidence>